<dbReference type="AlphaFoldDB" id="A0ABD3FUK9"/>
<gene>
    <name evidence="2" type="ORF">V7S43_004752</name>
</gene>
<feature type="transmembrane region" description="Helical" evidence="1">
    <location>
        <begin position="95"/>
        <end position="115"/>
    </location>
</feature>
<keyword evidence="1" id="KW-0812">Transmembrane</keyword>
<sequence>MTATPNDLSLQVLPQLRPKRPPRGVLSPPRATQVPRLTRLSDATAEFPFSRFVELFLYFWTVLGGVLGIVLACLVLYLMYFNDGGDLAPKLPFNLAAYGGLVVSLASFFGLYGLIKHRKLVTQGRRNYALGTALLGQL</sequence>
<comment type="caution">
    <text evidence="2">The sequence shown here is derived from an EMBL/GenBank/DDBJ whole genome shotgun (WGS) entry which is preliminary data.</text>
</comment>
<keyword evidence="1" id="KW-0472">Membrane</keyword>
<evidence type="ECO:0000313" key="2">
    <source>
        <dbReference type="EMBL" id="KAL3670433.1"/>
    </source>
</evidence>
<dbReference type="Proteomes" id="UP001632037">
    <property type="component" value="Unassembled WGS sequence"/>
</dbReference>
<keyword evidence="3" id="KW-1185">Reference proteome</keyword>
<evidence type="ECO:0000256" key="1">
    <source>
        <dbReference type="SAM" id="Phobius"/>
    </source>
</evidence>
<accession>A0ABD3FUK9</accession>
<name>A0ABD3FUK9_9STRA</name>
<evidence type="ECO:0000313" key="3">
    <source>
        <dbReference type="Proteomes" id="UP001632037"/>
    </source>
</evidence>
<protein>
    <submittedName>
        <fullName evidence="2">Uncharacterized protein</fullName>
    </submittedName>
</protein>
<feature type="transmembrane region" description="Helical" evidence="1">
    <location>
        <begin position="55"/>
        <end position="80"/>
    </location>
</feature>
<organism evidence="2 3">
    <name type="scientific">Phytophthora oleae</name>
    <dbReference type="NCBI Taxonomy" id="2107226"/>
    <lineage>
        <taxon>Eukaryota</taxon>
        <taxon>Sar</taxon>
        <taxon>Stramenopiles</taxon>
        <taxon>Oomycota</taxon>
        <taxon>Peronosporomycetes</taxon>
        <taxon>Peronosporales</taxon>
        <taxon>Peronosporaceae</taxon>
        <taxon>Phytophthora</taxon>
    </lineage>
</organism>
<reference evidence="2 3" key="1">
    <citation type="submission" date="2024-09" db="EMBL/GenBank/DDBJ databases">
        <title>Genome sequencing and assembly of Phytophthora oleae, isolate VK10A, causative agent of rot of olive drupes.</title>
        <authorList>
            <person name="Conti Taguali S."/>
            <person name="Riolo M."/>
            <person name="La Spada F."/>
            <person name="Cacciola S.O."/>
            <person name="Dionisio G."/>
        </authorList>
    </citation>
    <scope>NUCLEOTIDE SEQUENCE [LARGE SCALE GENOMIC DNA]</scope>
    <source>
        <strain evidence="2 3">VK10A</strain>
    </source>
</reference>
<dbReference type="EMBL" id="JBIMZQ010000007">
    <property type="protein sequence ID" value="KAL3670433.1"/>
    <property type="molecule type" value="Genomic_DNA"/>
</dbReference>
<proteinExistence type="predicted"/>
<keyword evidence="1" id="KW-1133">Transmembrane helix</keyword>